<feature type="region of interest" description="Disordered" evidence="1">
    <location>
        <begin position="321"/>
        <end position="355"/>
    </location>
</feature>
<accession>A0AAE0G7P4</accession>
<evidence type="ECO:0000313" key="3">
    <source>
        <dbReference type="Proteomes" id="UP001190700"/>
    </source>
</evidence>
<feature type="compositionally biased region" description="Polar residues" evidence="1">
    <location>
        <begin position="346"/>
        <end position="355"/>
    </location>
</feature>
<reference evidence="2 3" key="1">
    <citation type="journal article" date="2015" name="Genome Biol. Evol.">
        <title>Comparative Genomics of a Bacterivorous Green Alga Reveals Evolutionary Causalities and Consequences of Phago-Mixotrophic Mode of Nutrition.</title>
        <authorList>
            <person name="Burns J.A."/>
            <person name="Paasch A."/>
            <person name="Narechania A."/>
            <person name="Kim E."/>
        </authorList>
    </citation>
    <scope>NUCLEOTIDE SEQUENCE [LARGE SCALE GENOMIC DNA]</scope>
    <source>
        <strain evidence="2 3">PLY_AMNH</strain>
    </source>
</reference>
<name>A0AAE0G7P4_9CHLO</name>
<keyword evidence="3" id="KW-1185">Reference proteome</keyword>
<gene>
    <name evidence="2" type="ORF">CYMTET_18587</name>
</gene>
<evidence type="ECO:0000256" key="1">
    <source>
        <dbReference type="SAM" id="MobiDB-lite"/>
    </source>
</evidence>
<feature type="compositionally biased region" description="Basic and acidic residues" evidence="1">
    <location>
        <begin position="233"/>
        <end position="243"/>
    </location>
</feature>
<proteinExistence type="predicted"/>
<evidence type="ECO:0000313" key="2">
    <source>
        <dbReference type="EMBL" id="KAK3273160.1"/>
    </source>
</evidence>
<dbReference type="AlphaFoldDB" id="A0AAE0G7P4"/>
<feature type="compositionally biased region" description="Low complexity" evidence="1">
    <location>
        <begin position="277"/>
        <end position="286"/>
    </location>
</feature>
<sequence>MSEIVHSSSVRLERTRTRWLSCIESGKEEDRYLLIEDEETGDVLMPLVYMKNIFEANYSRKLSSLKHRVVITPGASNISGASKNTLPVTGKRKKIDLERQVYWVWAFEAPQDVKAIVRQILGEEKVPPGHLRLVLIPIVYNAMVKRPQMRDTPFFRALHTALKASTYYPLLENPAMAEDELVATVVDCDPEMRDSFKGPHSLATTLAKYTIPFEAAKGTDISKRARAVAQHAAESREDPDRSVHGSAGNSALEAAGHLARDSADRTPTGASLPQPHPQQLQQPHGPAAVQPIAAWWGHSYDSPAVQEYMGGMNGASIFNDRAHGAASTGPQLAAPREPVPREGSALPSQGHRTGLASQELCQQEIARLQRDHDTLGCELKRLRTDCEANLSSVYLELFNLRHWVMEVSQKLLGTPPNSGS</sequence>
<dbReference type="EMBL" id="LGRX02008619">
    <property type="protein sequence ID" value="KAK3273160.1"/>
    <property type="molecule type" value="Genomic_DNA"/>
</dbReference>
<feature type="region of interest" description="Disordered" evidence="1">
    <location>
        <begin position="222"/>
        <end position="287"/>
    </location>
</feature>
<protein>
    <submittedName>
        <fullName evidence="2">Uncharacterized protein</fullName>
    </submittedName>
</protein>
<comment type="caution">
    <text evidence="2">The sequence shown here is derived from an EMBL/GenBank/DDBJ whole genome shotgun (WGS) entry which is preliminary data.</text>
</comment>
<dbReference type="Proteomes" id="UP001190700">
    <property type="component" value="Unassembled WGS sequence"/>
</dbReference>
<organism evidence="2 3">
    <name type="scientific">Cymbomonas tetramitiformis</name>
    <dbReference type="NCBI Taxonomy" id="36881"/>
    <lineage>
        <taxon>Eukaryota</taxon>
        <taxon>Viridiplantae</taxon>
        <taxon>Chlorophyta</taxon>
        <taxon>Pyramimonadophyceae</taxon>
        <taxon>Pyramimonadales</taxon>
        <taxon>Pyramimonadaceae</taxon>
        <taxon>Cymbomonas</taxon>
    </lineage>
</organism>